<feature type="transmembrane region" description="Helical" evidence="1">
    <location>
        <begin position="289"/>
        <end position="310"/>
    </location>
</feature>
<keyword evidence="1" id="KW-1133">Transmembrane helix</keyword>
<keyword evidence="1" id="KW-0472">Membrane</keyword>
<evidence type="ECO:0000313" key="3">
    <source>
        <dbReference type="Proteomes" id="UP000317429"/>
    </source>
</evidence>
<dbReference type="GO" id="GO:0005886">
    <property type="term" value="C:plasma membrane"/>
    <property type="evidence" value="ECO:0007669"/>
    <property type="project" value="TreeGrafter"/>
</dbReference>
<dbReference type="GO" id="GO:0015209">
    <property type="term" value="F:cytosine transmembrane transporter activity"/>
    <property type="evidence" value="ECO:0007669"/>
    <property type="project" value="InterPro"/>
</dbReference>
<feature type="transmembrane region" description="Helical" evidence="1">
    <location>
        <begin position="330"/>
        <end position="347"/>
    </location>
</feature>
<dbReference type="AlphaFoldDB" id="A0A518DFB3"/>
<protein>
    <submittedName>
        <fullName evidence="2">Cytosine permease</fullName>
    </submittedName>
</protein>
<sequence>MLALTRRHAGNYCVDTAFLGAVASPYFWSDADVSDENEAASGEYERERVPDRALQGAGSFWGMYAGEHTAGTEFMIGPLFVAWGADAFDLIVGLLVGNLLAVLTWRYVTAPIATSQRLTLYYQLEKICGRDLVTLYNFANGLLFCFLAGAMVTVSATAVGVPFGDAVQMPTFADRMPTGAPWVLICLAIGAVMTLVAAKGYAVVAKVSQVAAPWMFLMFVACGVTVLARLGTTDVVSLLGATEGSEPKIGFWGIVCFAWFCNAAMHLGMADLSVLRFAKKPSYGWASSAGMFLGHYIAWICAALLLVYWVRVHGVDPAEGKPPGDMVFDAVGWAGVLCVIIAGWTTANPTIYRAGLAFQGMFPSMSRVTGTVLAGAVCTIASVFPAFAMQLLDFVGIYGTILAPVGAVIVVDHYLAPRLGFESSYAAKSGIGFNVAVIVAWLLPVGIAMWLFTYYGTPPYFLPLPCWIACGVIYALLSKLTQRRPAVVEGVQ</sequence>
<dbReference type="Proteomes" id="UP000317429">
    <property type="component" value="Chromosome"/>
</dbReference>
<feature type="transmembrane region" description="Helical" evidence="1">
    <location>
        <begin position="135"/>
        <end position="159"/>
    </location>
</feature>
<dbReference type="EMBL" id="CP036291">
    <property type="protein sequence ID" value="QDU90171.1"/>
    <property type="molecule type" value="Genomic_DNA"/>
</dbReference>
<dbReference type="PANTHER" id="PTHR30569">
    <property type="entry name" value="CYTOSINE TRANSPORTER CODB"/>
    <property type="match status" value="1"/>
</dbReference>
<proteinExistence type="predicted"/>
<feature type="transmembrane region" description="Helical" evidence="1">
    <location>
        <begin position="431"/>
        <end position="454"/>
    </location>
</feature>
<name>A0A518DFB3_9BACT</name>
<organism evidence="2 3">
    <name type="scientific">Pirellulimonas nuda</name>
    <dbReference type="NCBI Taxonomy" id="2528009"/>
    <lineage>
        <taxon>Bacteria</taxon>
        <taxon>Pseudomonadati</taxon>
        <taxon>Planctomycetota</taxon>
        <taxon>Planctomycetia</taxon>
        <taxon>Pirellulales</taxon>
        <taxon>Lacipirellulaceae</taxon>
        <taxon>Pirellulimonas</taxon>
    </lineage>
</organism>
<feature type="transmembrane region" description="Helical" evidence="1">
    <location>
        <begin position="249"/>
        <end position="268"/>
    </location>
</feature>
<feature type="transmembrane region" description="Helical" evidence="1">
    <location>
        <begin position="87"/>
        <end position="108"/>
    </location>
</feature>
<accession>A0A518DFB3</accession>
<feature type="transmembrane region" description="Helical" evidence="1">
    <location>
        <begin position="368"/>
        <end position="388"/>
    </location>
</feature>
<dbReference type="Gene3D" id="1.10.4160.10">
    <property type="entry name" value="Hydantoin permease"/>
    <property type="match status" value="1"/>
</dbReference>
<feature type="transmembrane region" description="Helical" evidence="1">
    <location>
        <begin position="394"/>
        <end position="411"/>
    </location>
</feature>
<keyword evidence="1" id="KW-0812">Transmembrane</keyword>
<evidence type="ECO:0000313" key="2">
    <source>
        <dbReference type="EMBL" id="QDU90171.1"/>
    </source>
</evidence>
<feature type="transmembrane region" description="Helical" evidence="1">
    <location>
        <begin position="460"/>
        <end position="477"/>
    </location>
</feature>
<feature type="transmembrane region" description="Helical" evidence="1">
    <location>
        <begin position="179"/>
        <end position="198"/>
    </location>
</feature>
<reference evidence="2 3" key="1">
    <citation type="submission" date="2019-02" db="EMBL/GenBank/DDBJ databases">
        <title>Deep-cultivation of Planctomycetes and their phenomic and genomic characterization uncovers novel biology.</title>
        <authorList>
            <person name="Wiegand S."/>
            <person name="Jogler M."/>
            <person name="Boedeker C."/>
            <person name="Pinto D."/>
            <person name="Vollmers J."/>
            <person name="Rivas-Marin E."/>
            <person name="Kohn T."/>
            <person name="Peeters S.H."/>
            <person name="Heuer A."/>
            <person name="Rast P."/>
            <person name="Oberbeckmann S."/>
            <person name="Bunk B."/>
            <person name="Jeske O."/>
            <person name="Meyerdierks A."/>
            <person name="Storesund J.E."/>
            <person name="Kallscheuer N."/>
            <person name="Luecker S."/>
            <person name="Lage O.M."/>
            <person name="Pohl T."/>
            <person name="Merkel B.J."/>
            <person name="Hornburger P."/>
            <person name="Mueller R.-W."/>
            <person name="Bruemmer F."/>
            <person name="Labrenz M."/>
            <person name="Spormann A.M."/>
            <person name="Op den Camp H."/>
            <person name="Overmann J."/>
            <person name="Amann R."/>
            <person name="Jetten M.S.M."/>
            <person name="Mascher T."/>
            <person name="Medema M.H."/>
            <person name="Devos D.P."/>
            <person name="Kaster A.-K."/>
            <person name="Ovreas L."/>
            <person name="Rohde M."/>
            <person name="Galperin M.Y."/>
            <person name="Jogler C."/>
        </authorList>
    </citation>
    <scope>NUCLEOTIDE SEQUENCE [LARGE SCALE GENOMIC DNA]</scope>
    <source>
        <strain evidence="2 3">Pla175</strain>
    </source>
</reference>
<evidence type="ECO:0000256" key="1">
    <source>
        <dbReference type="SAM" id="Phobius"/>
    </source>
</evidence>
<dbReference type="KEGG" id="pnd:Pla175_35730"/>
<dbReference type="PANTHER" id="PTHR30569:SF0">
    <property type="entry name" value="CYTOSINE PERMEASE"/>
    <property type="match status" value="1"/>
</dbReference>
<keyword evidence="3" id="KW-1185">Reference proteome</keyword>
<gene>
    <name evidence="2" type="ORF">Pla175_35730</name>
</gene>
<feature type="transmembrane region" description="Helical" evidence="1">
    <location>
        <begin position="210"/>
        <end position="229"/>
    </location>
</feature>
<dbReference type="InterPro" id="IPR030191">
    <property type="entry name" value="CodB"/>
</dbReference>